<dbReference type="Proteomes" id="UP000014760">
    <property type="component" value="Unassembled WGS sequence"/>
</dbReference>
<reference evidence="2" key="3">
    <citation type="submission" date="2015-06" db="UniProtKB">
        <authorList>
            <consortium name="EnsemblMetazoa"/>
        </authorList>
    </citation>
    <scope>IDENTIFICATION</scope>
</reference>
<evidence type="ECO:0000313" key="1">
    <source>
        <dbReference type="EMBL" id="ELT91885.1"/>
    </source>
</evidence>
<name>R7TLA7_CAPTE</name>
<protein>
    <submittedName>
        <fullName evidence="1 2">Uncharacterized protein</fullName>
    </submittedName>
</protein>
<keyword evidence="3" id="KW-1185">Reference proteome</keyword>
<dbReference type="EnsemblMetazoa" id="CapteT188287">
    <property type="protein sequence ID" value="CapteP188287"/>
    <property type="gene ID" value="CapteG188287"/>
</dbReference>
<accession>R7TLA7</accession>
<evidence type="ECO:0000313" key="3">
    <source>
        <dbReference type="Proteomes" id="UP000014760"/>
    </source>
</evidence>
<reference evidence="3" key="1">
    <citation type="submission" date="2012-12" db="EMBL/GenBank/DDBJ databases">
        <authorList>
            <person name="Hellsten U."/>
            <person name="Grimwood J."/>
            <person name="Chapman J.A."/>
            <person name="Shapiro H."/>
            <person name="Aerts A."/>
            <person name="Otillar R.P."/>
            <person name="Terry A.Y."/>
            <person name="Boore J.L."/>
            <person name="Simakov O."/>
            <person name="Marletaz F."/>
            <person name="Cho S.-J."/>
            <person name="Edsinger-Gonzales E."/>
            <person name="Havlak P."/>
            <person name="Kuo D.-H."/>
            <person name="Larsson T."/>
            <person name="Lv J."/>
            <person name="Arendt D."/>
            <person name="Savage R."/>
            <person name="Osoegawa K."/>
            <person name="de Jong P."/>
            <person name="Lindberg D.R."/>
            <person name="Seaver E.C."/>
            <person name="Weisblat D.A."/>
            <person name="Putnam N.H."/>
            <person name="Grigoriev I.V."/>
            <person name="Rokhsar D.S."/>
        </authorList>
    </citation>
    <scope>NUCLEOTIDE SEQUENCE</scope>
    <source>
        <strain evidence="3">I ESC-2004</strain>
    </source>
</reference>
<gene>
    <name evidence="1" type="ORF">CAPTEDRAFT_188287</name>
</gene>
<dbReference type="AlphaFoldDB" id="R7TLA7"/>
<reference evidence="1 3" key="2">
    <citation type="journal article" date="2013" name="Nature">
        <title>Insights into bilaterian evolution from three spiralian genomes.</title>
        <authorList>
            <person name="Simakov O."/>
            <person name="Marletaz F."/>
            <person name="Cho S.J."/>
            <person name="Edsinger-Gonzales E."/>
            <person name="Havlak P."/>
            <person name="Hellsten U."/>
            <person name="Kuo D.H."/>
            <person name="Larsson T."/>
            <person name="Lv J."/>
            <person name="Arendt D."/>
            <person name="Savage R."/>
            <person name="Osoegawa K."/>
            <person name="de Jong P."/>
            <person name="Grimwood J."/>
            <person name="Chapman J.A."/>
            <person name="Shapiro H."/>
            <person name="Aerts A."/>
            <person name="Otillar R.P."/>
            <person name="Terry A.Y."/>
            <person name="Boore J.L."/>
            <person name="Grigoriev I.V."/>
            <person name="Lindberg D.R."/>
            <person name="Seaver E.C."/>
            <person name="Weisblat D.A."/>
            <person name="Putnam N.H."/>
            <person name="Rokhsar D.S."/>
        </authorList>
    </citation>
    <scope>NUCLEOTIDE SEQUENCE</scope>
    <source>
        <strain evidence="1 3">I ESC-2004</strain>
    </source>
</reference>
<dbReference type="HOGENOM" id="CLU_2266272_0_0_1"/>
<organism evidence="1">
    <name type="scientific">Capitella teleta</name>
    <name type="common">Polychaete worm</name>
    <dbReference type="NCBI Taxonomy" id="283909"/>
    <lineage>
        <taxon>Eukaryota</taxon>
        <taxon>Metazoa</taxon>
        <taxon>Spiralia</taxon>
        <taxon>Lophotrochozoa</taxon>
        <taxon>Annelida</taxon>
        <taxon>Polychaeta</taxon>
        <taxon>Sedentaria</taxon>
        <taxon>Scolecida</taxon>
        <taxon>Capitellidae</taxon>
        <taxon>Capitella</taxon>
    </lineage>
</organism>
<proteinExistence type="predicted"/>
<evidence type="ECO:0000313" key="2">
    <source>
        <dbReference type="EnsemblMetazoa" id="CapteP188287"/>
    </source>
</evidence>
<dbReference type="EMBL" id="KB310318">
    <property type="protein sequence ID" value="ELT91885.1"/>
    <property type="molecule type" value="Genomic_DNA"/>
</dbReference>
<sequence length="103" mass="12178">MDLFDFTRRINRQDAVQKSCRLQQKVHTGYTFALKPQGSRGNPALKLNLRDAGGFQILRFRREAFRCVYVSWFWGSEQDFLSIGFMLLSWQRERKKIGEDGEK</sequence>
<dbReference type="EMBL" id="AMQN01002897">
    <property type="status" value="NOT_ANNOTATED_CDS"/>
    <property type="molecule type" value="Genomic_DNA"/>
</dbReference>